<dbReference type="RefSeq" id="WP_398661797.1">
    <property type="nucleotide sequence ID" value="NZ_JBITDC010000027.1"/>
</dbReference>
<dbReference type="NCBIfam" id="TIGR03860">
    <property type="entry name" value="FMN_nitrolo"/>
    <property type="match status" value="1"/>
</dbReference>
<keyword evidence="3 7" id="KW-0560">Oxidoreductase</keyword>
<evidence type="ECO:0000256" key="2">
    <source>
        <dbReference type="ARBA" id="ARBA00022643"/>
    </source>
</evidence>
<evidence type="ECO:0000256" key="1">
    <source>
        <dbReference type="ARBA" id="ARBA00022630"/>
    </source>
</evidence>
<keyword evidence="2" id="KW-0288">FMN</keyword>
<dbReference type="PANTHER" id="PTHR30011">
    <property type="entry name" value="ALKANESULFONATE MONOOXYGENASE-RELATED"/>
    <property type="match status" value="1"/>
</dbReference>
<protein>
    <submittedName>
        <fullName evidence="7">NtaA/DmoA family FMN-dependent monooxygenase</fullName>
        <ecNumber evidence="7">1.14.-.-</ecNumber>
    </submittedName>
</protein>
<comment type="similarity">
    <text evidence="5">Belongs to the NtaA/SnaA/DszA monooxygenase family.</text>
</comment>
<dbReference type="GO" id="GO:0004497">
    <property type="term" value="F:monooxygenase activity"/>
    <property type="evidence" value="ECO:0007669"/>
    <property type="project" value="UniProtKB-KW"/>
</dbReference>
<comment type="caution">
    <text evidence="7">The sequence shown here is derived from an EMBL/GenBank/DDBJ whole genome shotgun (WGS) entry which is preliminary data.</text>
</comment>
<feature type="domain" description="Luciferase-like" evidence="6">
    <location>
        <begin position="31"/>
        <end position="389"/>
    </location>
</feature>
<dbReference type="Pfam" id="PF00296">
    <property type="entry name" value="Bac_luciferase"/>
    <property type="match status" value="1"/>
</dbReference>
<evidence type="ECO:0000256" key="5">
    <source>
        <dbReference type="ARBA" id="ARBA00033748"/>
    </source>
</evidence>
<dbReference type="PIRSF" id="PIRSF000337">
    <property type="entry name" value="NTA_MOA"/>
    <property type="match status" value="1"/>
</dbReference>
<evidence type="ECO:0000259" key="6">
    <source>
        <dbReference type="Pfam" id="PF00296"/>
    </source>
</evidence>
<name>A0ABW7YFS3_STRCE</name>
<evidence type="ECO:0000313" key="8">
    <source>
        <dbReference type="Proteomes" id="UP001612415"/>
    </source>
</evidence>
<dbReference type="InterPro" id="IPR011251">
    <property type="entry name" value="Luciferase-like_dom"/>
</dbReference>
<evidence type="ECO:0000313" key="7">
    <source>
        <dbReference type="EMBL" id="MFI5681260.1"/>
    </source>
</evidence>
<dbReference type="SUPFAM" id="SSF51679">
    <property type="entry name" value="Bacterial luciferase-like"/>
    <property type="match status" value="1"/>
</dbReference>
<keyword evidence="1" id="KW-0285">Flavoprotein</keyword>
<dbReference type="InterPro" id="IPR036661">
    <property type="entry name" value="Luciferase-like_sf"/>
</dbReference>
<dbReference type="EC" id="1.14.-.-" evidence="7"/>
<evidence type="ECO:0000256" key="4">
    <source>
        <dbReference type="ARBA" id="ARBA00023033"/>
    </source>
</evidence>
<organism evidence="7 8">
    <name type="scientific">Streptomyces cellulosae</name>
    <dbReference type="NCBI Taxonomy" id="1968"/>
    <lineage>
        <taxon>Bacteria</taxon>
        <taxon>Bacillati</taxon>
        <taxon>Actinomycetota</taxon>
        <taxon>Actinomycetes</taxon>
        <taxon>Kitasatosporales</taxon>
        <taxon>Streptomycetaceae</taxon>
        <taxon>Streptomyces</taxon>
    </lineage>
</organism>
<keyword evidence="4 7" id="KW-0503">Monooxygenase</keyword>
<evidence type="ECO:0000256" key="3">
    <source>
        <dbReference type="ARBA" id="ARBA00023002"/>
    </source>
</evidence>
<dbReference type="Proteomes" id="UP001612415">
    <property type="component" value="Unassembled WGS sequence"/>
</dbReference>
<proteinExistence type="inferred from homology"/>
<dbReference type="EMBL" id="JBITDC010000027">
    <property type="protein sequence ID" value="MFI5681260.1"/>
    <property type="molecule type" value="Genomic_DNA"/>
</dbReference>
<dbReference type="InterPro" id="IPR016215">
    <property type="entry name" value="NTA_MOA"/>
</dbReference>
<sequence length="438" mass="48646">MPQMFHLGWFMNFTPPDWQSEWASPDVKNWANGKFHVDMAQSMERACFDFMMIEDTVMVADAYGGTMEGSLKNAVFAPKQDPIPLAVMVAANTTKMGVVATMSTSFYPPYLLARACSTIDSIAEGRFGWNIVSSAEDRAAQNFGLEGLPEHDERYNVAEEYFDVVNQLWDSWEPDAVVMDRDTNTFADYRKVRTIDFEGKYFKSRGPLNTVPSPQHRPAFFQAGASPRGRAFAAGAADAIIAVGTGTAGMKEYRDDIRARAEAAGRNPDDIKLLFVVSPTIAATEAEAREQEARIIATDTFIEKALVGISSNTEIDFKQFDLDEPLPEDLTTNGERGSLEHFMRGDGTPGPKTLRQMVMARNKRGLELVGTAEQVAKKMGEAMEEIGGDGFLINKGGRDLSRQYITDICDGLVPELQRQGLTRTEYTQSTLRDTLREF</sequence>
<reference evidence="7 8" key="1">
    <citation type="submission" date="2024-10" db="EMBL/GenBank/DDBJ databases">
        <title>The Natural Products Discovery Center: Release of the First 8490 Sequenced Strains for Exploring Actinobacteria Biosynthetic Diversity.</title>
        <authorList>
            <person name="Kalkreuter E."/>
            <person name="Kautsar S.A."/>
            <person name="Yang D."/>
            <person name="Bader C.D."/>
            <person name="Teijaro C.N."/>
            <person name="Fluegel L."/>
            <person name="Davis C.M."/>
            <person name="Simpson J.R."/>
            <person name="Lauterbach L."/>
            <person name="Steele A.D."/>
            <person name="Gui C."/>
            <person name="Meng S."/>
            <person name="Li G."/>
            <person name="Viehrig K."/>
            <person name="Ye F."/>
            <person name="Su P."/>
            <person name="Kiefer A.F."/>
            <person name="Nichols A."/>
            <person name="Cepeda A.J."/>
            <person name="Yan W."/>
            <person name="Fan B."/>
            <person name="Jiang Y."/>
            <person name="Adhikari A."/>
            <person name="Zheng C.-J."/>
            <person name="Schuster L."/>
            <person name="Cowan T.M."/>
            <person name="Smanski M.J."/>
            <person name="Chevrette M.G."/>
            <person name="De Carvalho L.P.S."/>
            <person name="Shen B."/>
        </authorList>
    </citation>
    <scope>NUCLEOTIDE SEQUENCE [LARGE SCALE GENOMIC DNA]</scope>
    <source>
        <strain evidence="7 8">NPDC051599</strain>
    </source>
</reference>
<dbReference type="InterPro" id="IPR051260">
    <property type="entry name" value="Diverse_substr_monoxygenases"/>
</dbReference>
<keyword evidence="8" id="KW-1185">Reference proteome</keyword>
<dbReference type="PANTHER" id="PTHR30011:SF16">
    <property type="entry name" value="C2H2 FINGER DOMAIN TRANSCRIPTION FACTOR (EUROFUNG)-RELATED"/>
    <property type="match status" value="1"/>
</dbReference>
<dbReference type="Gene3D" id="3.20.20.30">
    <property type="entry name" value="Luciferase-like domain"/>
    <property type="match status" value="1"/>
</dbReference>
<accession>A0ABW7YFS3</accession>
<gene>
    <name evidence="7" type="ORF">ACIA8P_42765</name>
</gene>